<evidence type="ECO:0000313" key="8">
    <source>
        <dbReference type="Proteomes" id="UP000230869"/>
    </source>
</evidence>
<dbReference type="Pfam" id="PF18884">
    <property type="entry name" value="TSP3_bac"/>
    <property type="match status" value="1"/>
</dbReference>
<dbReference type="Proteomes" id="UP000230869">
    <property type="component" value="Unassembled WGS sequence"/>
</dbReference>
<evidence type="ECO:0000256" key="2">
    <source>
        <dbReference type="ARBA" id="ARBA00022525"/>
    </source>
</evidence>
<keyword evidence="3" id="KW-0732">Signal</keyword>
<reference evidence="7 8" key="1">
    <citation type="submission" date="2017-09" db="EMBL/GenBank/DDBJ databases">
        <title>Depth-based differentiation of microbial function through sediment-hosted aquifers and enrichment of novel symbionts in the deep terrestrial subsurface.</title>
        <authorList>
            <person name="Probst A.J."/>
            <person name="Ladd B."/>
            <person name="Jarett J.K."/>
            <person name="Geller-Mcgrath D.E."/>
            <person name="Sieber C.M."/>
            <person name="Emerson J.B."/>
            <person name="Anantharaman K."/>
            <person name="Thomas B.C."/>
            <person name="Malmstrom R."/>
            <person name="Stieglmeier M."/>
            <person name="Klingl A."/>
            <person name="Woyke T."/>
            <person name="Ryan C.M."/>
            <person name="Banfield J.F."/>
        </authorList>
    </citation>
    <scope>NUCLEOTIDE SEQUENCE [LARGE SCALE GENOMIC DNA]</scope>
    <source>
        <strain evidence="7">CG11_big_fil_rev_8_21_14_0_20_39_10</strain>
    </source>
</reference>
<comment type="caution">
    <text evidence="7">The sequence shown here is derived from an EMBL/GenBank/DDBJ whole genome shotgun (WGS) entry which is preliminary data.</text>
</comment>
<feature type="transmembrane region" description="Helical" evidence="6">
    <location>
        <begin position="89"/>
        <end position="111"/>
    </location>
</feature>
<protein>
    <submittedName>
        <fullName evidence="7">Uncharacterized protein</fullName>
    </submittedName>
</protein>
<evidence type="ECO:0000313" key="7">
    <source>
        <dbReference type="EMBL" id="PIR13332.1"/>
    </source>
</evidence>
<organism evidence="7 8">
    <name type="scientific">Candidatus Falkowbacteria bacterium CG11_big_fil_rev_8_21_14_0_20_39_10</name>
    <dbReference type="NCBI Taxonomy" id="1974570"/>
    <lineage>
        <taxon>Bacteria</taxon>
        <taxon>Candidatus Falkowiibacteriota</taxon>
    </lineage>
</organism>
<accession>A0A2M6K956</accession>
<evidence type="ECO:0000256" key="5">
    <source>
        <dbReference type="SAM" id="MobiDB-lite"/>
    </source>
</evidence>
<dbReference type="AlphaFoldDB" id="A0A2M6K956"/>
<keyword evidence="6" id="KW-0472">Membrane</keyword>
<keyword evidence="4" id="KW-0106">Calcium</keyword>
<feature type="compositionally biased region" description="Low complexity" evidence="5">
    <location>
        <begin position="144"/>
        <end position="156"/>
    </location>
</feature>
<feature type="region of interest" description="Disordered" evidence="5">
    <location>
        <begin position="136"/>
        <end position="169"/>
    </location>
</feature>
<comment type="subcellular location">
    <subcellularLocation>
        <location evidence="1">Secreted</location>
    </subcellularLocation>
</comment>
<feature type="region of interest" description="Disordered" evidence="5">
    <location>
        <begin position="186"/>
        <end position="228"/>
    </location>
</feature>
<evidence type="ECO:0000256" key="1">
    <source>
        <dbReference type="ARBA" id="ARBA00004613"/>
    </source>
</evidence>
<feature type="region of interest" description="Disordered" evidence="5">
    <location>
        <begin position="1"/>
        <end position="42"/>
    </location>
</feature>
<keyword evidence="2" id="KW-0964">Secreted</keyword>
<feature type="compositionally biased region" description="Polar residues" evidence="5">
    <location>
        <begin position="1"/>
        <end position="10"/>
    </location>
</feature>
<evidence type="ECO:0000256" key="6">
    <source>
        <dbReference type="SAM" id="Phobius"/>
    </source>
</evidence>
<proteinExistence type="predicted"/>
<keyword evidence="6" id="KW-0812">Transmembrane</keyword>
<feature type="compositionally biased region" description="Basic and acidic residues" evidence="5">
    <location>
        <begin position="26"/>
        <end position="42"/>
    </location>
</feature>
<evidence type="ECO:0000256" key="4">
    <source>
        <dbReference type="ARBA" id="ARBA00022837"/>
    </source>
</evidence>
<feature type="compositionally biased region" description="Polar residues" evidence="5">
    <location>
        <begin position="191"/>
        <end position="204"/>
    </location>
</feature>
<name>A0A2M6K956_9BACT</name>
<feature type="compositionally biased region" description="Acidic residues" evidence="5">
    <location>
        <begin position="157"/>
        <end position="169"/>
    </location>
</feature>
<keyword evidence="6" id="KW-1133">Transmembrane helix</keyword>
<dbReference type="InterPro" id="IPR059100">
    <property type="entry name" value="TSP3_bac"/>
</dbReference>
<gene>
    <name evidence="7" type="ORF">COV49_02605</name>
</gene>
<sequence>MQNNQFNQGQKEAGEGIGFRPNTRGYSEEIEKTEGMGEAERSGLEIMEDVKEDGSRDYDKKIEREISIHTMPEKFRVNRTQSKKAKATGLIILIGGFVLIMVVFTSLYFFLFKDMNKKSQESIQLGDSSLIQKYEKKSAEESSVESNEAENLPTSGEEAENEAVESETGFLEEVEIISTTTPEMIAEEEQATSTPEETNNLISDTDNDGLSDREENLIGTDMNNSDSDNDGYGDLAELINLYNPAGTGKIIDNPNISRYENLGFNYSFYYPASWTKVSVGGEDSIMFQSVDGHFIQAIVQLNPGGDDIQDWYQRQFEDEFLAPERTINLDNWWGIKNQDGQTIYITDAKREYIFALSYIAGNREPTIYKNIFEMAVKSFVIGN</sequence>
<dbReference type="EMBL" id="PCWW01000043">
    <property type="protein sequence ID" value="PIR13332.1"/>
    <property type="molecule type" value="Genomic_DNA"/>
</dbReference>
<evidence type="ECO:0000256" key="3">
    <source>
        <dbReference type="ARBA" id="ARBA00022729"/>
    </source>
</evidence>